<dbReference type="EMBL" id="WEGJ01000066">
    <property type="protein sequence ID" value="MQY16697.1"/>
    <property type="molecule type" value="Genomic_DNA"/>
</dbReference>
<comment type="caution">
    <text evidence="3">The sequence shown here is derived from an EMBL/GenBank/DDBJ whole genome shotgun (WGS) entry which is preliminary data.</text>
</comment>
<dbReference type="GO" id="GO:0004066">
    <property type="term" value="F:asparagine synthase (glutamine-hydrolyzing) activity"/>
    <property type="evidence" value="ECO:0007669"/>
    <property type="project" value="InterPro"/>
</dbReference>
<dbReference type="InterPro" id="IPR001962">
    <property type="entry name" value="Asn_synthase"/>
</dbReference>
<feature type="region of interest" description="Disordered" evidence="1">
    <location>
        <begin position="676"/>
        <end position="696"/>
    </location>
</feature>
<sequence>MRWLVGWSSTTTGSAFPDEGGWHYDVQPVGAQQVWGGPDPLWAVGDWRPDEVRVVRVAPAIRLAVFGYCGAGDEQLRAGLLSSRGGAVRHLSAWPGAYTAVAQVDRRTTVLGDLAGARPVFHTPWAGGTAYATAALPLADLTEAELDIGLLAAQLACPESPEAAGDRTPYTGVRRVPPGHALILREGAREIAGYEPRASLAVAAPELDTETALKGVREALIESVRARLAAPRHAPATEPRDPGPVPGMGPYERRAHLGPAPGLGADLSGGAASGTLALLAAGLPGMPGTPLGLGSGQGERLLAVTFNDLATQPTPARTAELERARSLAESPRLHHVVVAAHEEGLPYADLESLSLTDEPGPSLVSAGRHRRRLAAGSADHLMGAGAREVLDAHPARLADLLLDRRRRHLVRPVTALARTSGSSRSVMVPWTVYRAARRLARTSYRTGIQDAGDLLLDDPGHTPVAPGAAVRASLAAMAWARPGPAARWLTGEALAEVSVRLTAAADRVPPSARPGELRAAAALARRAADHRVLEQAVEVRGQRLHVPFLDNQVVRACRALPDALRVQPGARVAVLRAVLDGAGIRELPPGFGAPSAGVHASAARAGLRVSVDEVAALFDRPLLADAGLVDGRVVREALHAAASGASVPLSGFADLVSVEVWLRRLLARRGSCWTGEGAPRQRAVAGGIPKRQPSLP</sequence>
<keyword evidence="4" id="KW-1185">Reference proteome</keyword>
<reference evidence="3 4" key="1">
    <citation type="submission" date="2019-10" db="EMBL/GenBank/DDBJ databases">
        <title>Streptomyces smaragdinus sp. nov. and Streptomyces fabii sp. nov., isolated from the gut of fungus growing-termite Macrotermes natalensis.</title>
        <authorList>
            <person name="Schwitalla J."/>
            <person name="Benndorf R."/>
            <person name="Martin K."/>
            <person name="De Beer W."/>
            <person name="Kaster A.-K."/>
            <person name="Vollmers J."/>
            <person name="Poulsen M."/>
            <person name="Beemelmanns C."/>
        </authorList>
    </citation>
    <scope>NUCLEOTIDE SEQUENCE [LARGE SCALE GENOMIC DNA]</scope>
    <source>
        <strain evidence="3 4">RB5</strain>
    </source>
</reference>
<evidence type="ECO:0000313" key="4">
    <source>
        <dbReference type="Proteomes" id="UP000466345"/>
    </source>
</evidence>
<dbReference type="GO" id="GO:0006529">
    <property type="term" value="P:asparagine biosynthetic process"/>
    <property type="evidence" value="ECO:0007669"/>
    <property type="project" value="InterPro"/>
</dbReference>
<dbReference type="AlphaFoldDB" id="A0A7K0CT82"/>
<name>A0A7K0CT82_9ACTN</name>
<evidence type="ECO:0000256" key="1">
    <source>
        <dbReference type="SAM" id="MobiDB-lite"/>
    </source>
</evidence>
<dbReference type="SUPFAM" id="SSF56235">
    <property type="entry name" value="N-terminal nucleophile aminohydrolases (Ntn hydrolases)"/>
    <property type="match status" value="1"/>
</dbReference>
<dbReference type="SUPFAM" id="SSF52402">
    <property type="entry name" value="Adenine nucleotide alpha hydrolases-like"/>
    <property type="match status" value="1"/>
</dbReference>
<dbReference type="RefSeq" id="WP_153457610.1">
    <property type="nucleotide sequence ID" value="NZ_WEGJ01000066.1"/>
</dbReference>
<dbReference type="Gene3D" id="3.40.50.620">
    <property type="entry name" value="HUPs"/>
    <property type="match status" value="1"/>
</dbReference>
<dbReference type="Pfam" id="PF00733">
    <property type="entry name" value="Asn_synthase"/>
    <property type="match status" value="1"/>
</dbReference>
<organism evidence="3 4">
    <name type="scientific">Streptomyces smaragdinus</name>
    <dbReference type="NCBI Taxonomy" id="2585196"/>
    <lineage>
        <taxon>Bacteria</taxon>
        <taxon>Bacillati</taxon>
        <taxon>Actinomycetota</taxon>
        <taxon>Actinomycetes</taxon>
        <taxon>Kitasatosporales</taxon>
        <taxon>Streptomycetaceae</taxon>
        <taxon>Streptomyces</taxon>
    </lineage>
</organism>
<dbReference type="OrthoDB" id="4331180at2"/>
<evidence type="ECO:0000313" key="3">
    <source>
        <dbReference type="EMBL" id="MQY16697.1"/>
    </source>
</evidence>
<protein>
    <recommendedName>
        <fullName evidence="2">Asparagine synthetase domain-containing protein</fullName>
    </recommendedName>
</protein>
<gene>
    <name evidence="3" type="ORF">SRB5_68990</name>
</gene>
<feature type="region of interest" description="Disordered" evidence="1">
    <location>
        <begin position="229"/>
        <end position="262"/>
    </location>
</feature>
<dbReference type="InterPro" id="IPR029055">
    <property type="entry name" value="Ntn_hydrolases_N"/>
</dbReference>
<feature type="domain" description="Asparagine synthetase" evidence="2">
    <location>
        <begin position="263"/>
        <end position="663"/>
    </location>
</feature>
<dbReference type="InterPro" id="IPR014729">
    <property type="entry name" value="Rossmann-like_a/b/a_fold"/>
</dbReference>
<accession>A0A7K0CT82</accession>
<evidence type="ECO:0000259" key="2">
    <source>
        <dbReference type="Pfam" id="PF00733"/>
    </source>
</evidence>
<dbReference type="Proteomes" id="UP000466345">
    <property type="component" value="Unassembled WGS sequence"/>
</dbReference>
<proteinExistence type="predicted"/>